<organism evidence="1">
    <name type="scientific">Neisseria meningitidis alpha153</name>
    <dbReference type="NCBI Taxonomy" id="663926"/>
    <lineage>
        <taxon>Bacteria</taxon>
        <taxon>Pseudomonadati</taxon>
        <taxon>Pseudomonadota</taxon>
        <taxon>Betaproteobacteria</taxon>
        <taxon>Neisseriales</taxon>
        <taxon>Neisseriaceae</taxon>
        <taxon>Neisseria</taxon>
    </lineage>
</organism>
<reference evidence="1" key="1">
    <citation type="journal article" date="2008" name="Proc. Natl. Acad. Sci. U.S.A.">
        <title>Whole-genome comparison of disease and carriage strains provides insights into virulence evolution in Neisseria meningitidis.</title>
        <authorList>
            <person name="Schoen C."/>
            <person name="Blom J."/>
            <person name="Claus H."/>
            <person name="Schramm-Glueck A."/>
            <person name="Brandt P."/>
            <person name="Mueller T."/>
            <person name="Goesmann A."/>
            <person name="Joseph B."/>
            <person name="Konietzny S."/>
            <person name="Kurzai O."/>
            <person name="Schmitt C."/>
            <person name="Friedrich T."/>
            <person name="Linke B."/>
            <person name="Vogel U."/>
            <person name="Frosch M."/>
        </authorList>
    </citation>
    <scope>NUCLEOTIDE SEQUENCE</scope>
    <source>
        <strain evidence="1">Alpha153</strain>
    </source>
</reference>
<dbReference type="EMBL" id="AM889137">
    <property type="protein sequence ID" value="CBA04603.1"/>
    <property type="molecule type" value="Genomic_DNA"/>
</dbReference>
<gene>
    <name evidence="1" type="ORF">NME_0520</name>
</gene>
<protein>
    <submittedName>
        <fullName evidence="1">Uncharacterized protein</fullName>
    </submittedName>
</protein>
<name>C6SB59_NEIME</name>
<sequence length="55" mass="6151">MPQQCRLKPEPGLRWQKTGSFPPVSSLCAALRVGRVRIGVPPVRQNISRRIKTAI</sequence>
<evidence type="ECO:0000313" key="1">
    <source>
        <dbReference type="EMBL" id="CBA04603.1"/>
    </source>
</evidence>
<proteinExistence type="predicted"/>
<dbReference type="AlphaFoldDB" id="C6SB59"/>
<accession>C6SB59</accession>